<sequence length="480" mass="54546">MGIQDQQLDFEDFSTDTEKLSAILKRTEISSQKHKLSYEYYRARKFLLLFPITLMCATIGIFGFVVTTDAIKRHMKVNNVQLEDVLTLVVGCLGFGVGVLILLMNQWDFGSRESLHLGALVELESLSDRVRFWRMDQKVNGDGESGGEGKESELLGDKFDGGGKGKKKNVERKALGLVEVPNSDKVAMVVGSGKMLKKVEREIRQRAVSAKKAEERRNDVSRFSGFNGAYHQINRSCKSVIPAKLNRPFDLFESRLECMSLGHLGVVWDTRMRRNQIMRLAAVEIYNEISSYWAWPLAIPDIDYVIDRSMRRVARLVSKDYRAPVKVKCCGFTIFRCCCLNKIDAKGNRFNQIVDALEEREASMVQTRAVGDYVETGERARAQPQSQQRRRALENEAYEADKRLGYTEDGRYDDYERNGGYDENSYYDDDYSRGGGGSYYSEDYNRDGESLYTEEENSSYASRGGRGRGGGRGRSRRGGY</sequence>
<evidence type="ECO:0000256" key="1">
    <source>
        <dbReference type="SAM" id="MobiDB-lite"/>
    </source>
</evidence>
<feature type="compositionally biased region" description="Basic and acidic residues" evidence="1">
    <location>
        <begin position="409"/>
        <end position="420"/>
    </location>
</feature>
<name>A0AAD8Y4F5_9STRA</name>
<comment type="caution">
    <text evidence="3">The sequence shown here is derived from an EMBL/GenBank/DDBJ whole genome shotgun (WGS) entry which is preliminary data.</text>
</comment>
<accession>A0AAD8Y4F5</accession>
<keyword evidence="2" id="KW-0812">Transmembrane</keyword>
<dbReference type="Proteomes" id="UP001224775">
    <property type="component" value="Unassembled WGS sequence"/>
</dbReference>
<keyword evidence="4" id="KW-1185">Reference proteome</keyword>
<protein>
    <submittedName>
        <fullName evidence="3">Uncharacterized protein</fullName>
    </submittedName>
</protein>
<dbReference type="EMBL" id="JATAAI010000021">
    <property type="protein sequence ID" value="KAK1738470.1"/>
    <property type="molecule type" value="Genomic_DNA"/>
</dbReference>
<keyword evidence="2" id="KW-0472">Membrane</keyword>
<gene>
    <name evidence="3" type="ORF">QTG54_011139</name>
</gene>
<reference evidence="3" key="1">
    <citation type="submission" date="2023-06" db="EMBL/GenBank/DDBJ databases">
        <title>Survivors Of The Sea: Transcriptome response of Skeletonema marinoi to long-term dormancy.</title>
        <authorList>
            <person name="Pinder M.I.M."/>
            <person name="Kourtchenko O."/>
            <person name="Robertson E.K."/>
            <person name="Larsson T."/>
            <person name="Maumus F."/>
            <person name="Osuna-Cruz C.M."/>
            <person name="Vancaester E."/>
            <person name="Stenow R."/>
            <person name="Vandepoele K."/>
            <person name="Ploug H."/>
            <person name="Bruchert V."/>
            <person name="Godhe A."/>
            <person name="Topel M."/>
        </authorList>
    </citation>
    <scope>NUCLEOTIDE SEQUENCE</scope>
    <source>
        <strain evidence="3">R05AC</strain>
    </source>
</reference>
<feature type="transmembrane region" description="Helical" evidence="2">
    <location>
        <begin position="85"/>
        <end position="104"/>
    </location>
</feature>
<feature type="compositionally biased region" description="Basic residues" evidence="1">
    <location>
        <begin position="465"/>
        <end position="480"/>
    </location>
</feature>
<dbReference type="AlphaFoldDB" id="A0AAD8Y4F5"/>
<feature type="region of interest" description="Disordered" evidence="1">
    <location>
        <begin position="375"/>
        <end position="397"/>
    </location>
</feature>
<evidence type="ECO:0000313" key="3">
    <source>
        <dbReference type="EMBL" id="KAK1738470.1"/>
    </source>
</evidence>
<organism evidence="3 4">
    <name type="scientific">Skeletonema marinoi</name>
    <dbReference type="NCBI Taxonomy" id="267567"/>
    <lineage>
        <taxon>Eukaryota</taxon>
        <taxon>Sar</taxon>
        <taxon>Stramenopiles</taxon>
        <taxon>Ochrophyta</taxon>
        <taxon>Bacillariophyta</taxon>
        <taxon>Coscinodiscophyceae</taxon>
        <taxon>Thalassiosirophycidae</taxon>
        <taxon>Thalassiosirales</taxon>
        <taxon>Skeletonemataceae</taxon>
        <taxon>Skeletonema</taxon>
        <taxon>Skeletonema marinoi-dohrnii complex</taxon>
    </lineage>
</organism>
<proteinExistence type="predicted"/>
<evidence type="ECO:0000256" key="2">
    <source>
        <dbReference type="SAM" id="Phobius"/>
    </source>
</evidence>
<keyword evidence="2" id="KW-1133">Transmembrane helix</keyword>
<feature type="region of interest" description="Disordered" evidence="1">
    <location>
        <begin position="409"/>
        <end position="480"/>
    </location>
</feature>
<feature type="transmembrane region" description="Helical" evidence="2">
    <location>
        <begin position="46"/>
        <end position="65"/>
    </location>
</feature>
<evidence type="ECO:0000313" key="4">
    <source>
        <dbReference type="Proteomes" id="UP001224775"/>
    </source>
</evidence>